<proteinExistence type="inferred from homology"/>
<accession>A0A1F5N8E9</accession>
<sequence length="484" mass="55707">MSQIRVRFGPSPTGNLHVGGLRTALYDYLFAKKNKGTYILRIEDTDKARTVPGALDNIVQTLHELGLTSDEGPYWNNGVKVRGDFGPYQQSERLSLYSKHAGELVKNKHAYYCFCTPERLEELRNTQEAAHQPPKYDKHCLKLTPEEVNQKLLNQEKHVVRLNVPADQTITFTDMVHGEISISSNDVDDQVLLKSDGYPTYHLASVVDDHLMKISHVIRGEEWIPSTPKHILLYAAFEWDQPQFAHLPLLLSKSKKKLSKRDGDVAVKDFLKQGYLPEALINFVVFLGWNPKTEQEIFTIDELVEQFSFGKVNKSGAVFDLDKLDWINGMYIRKMDVKELYDKILLFLPEAETKPKSFIYKILELERERLKKLSEIGERVKYFFSDPEYDPKLLIWKKASKENIKRNLSSTYEHIRSQEVSEDSIKKFIEENNLKTGEVLWPLRVALTGMEASPGPFEIMDTFMVLPNGKELILNRINKAISSL</sequence>
<dbReference type="PRINTS" id="PR00987">
    <property type="entry name" value="TRNASYNTHGLU"/>
</dbReference>
<keyword evidence="7" id="KW-0963">Cytoplasm</keyword>
<feature type="domain" description="Glutamyl/glutaminyl-tRNA synthetase class Ib catalytic" evidence="8">
    <location>
        <begin position="3"/>
        <end position="326"/>
    </location>
</feature>
<dbReference type="SUPFAM" id="SSF52374">
    <property type="entry name" value="Nucleotidylyl transferase"/>
    <property type="match status" value="1"/>
</dbReference>
<evidence type="ECO:0000313" key="11">
    <source>
        <dbReference type="Proteomes" id="UP000177610"/>
    </source>
</evidence>
<dbReference type="GO" id="GO:0005524">
    <property type="term" value="F:ATP binding"/>
    <property type="evidence" value="ECO:0007669"/>
    <property type="project" value="UniProtKB-UniRule"/>
</dbReference>
<dbReference type="GO" id="GO:0004818">
    <property type="term" value="F:glutamate-tRNA ligase activity"/>
    <property type="evidence" value="ECO:0007669"/>
    <property type="project" value="UniProtKB-UniRule"/>
</dbReference>
<dbReference type="Pfam" id="PF00749">
    <property type="entry name" value="tRNA-synt_1c"/>
    <property type="match status" value="1"/>
</dbReference>
<keyword evidence="2 7" id="KW-0436">Ligase</keyword>
<feature type="short sequence motif" description="'HIGH' region" evidence="7">
    <location>
        <begin position="10"/>
        <end position="20"/>
    </location>
</feature>
<dbReference type="GO" id="GO:0006424">
    <property type="term" value="P:glutamyl-tRNA aminoacylation"/>
    <property type="evidence" value="ECO:0007669"/>
    <property type="project" value="UniProtKB-UniRule"/>
</dbReference>
<evidence type="ECO:0000259" key="9">
    <source>
        <dbReference type="Pfam" id="PF19269"/>
    </source>
</evidence>
<dbReference type="STRING" id="1817821.A2717_04520"/>
<dbReference type="InterPro" id="IPR020751">
    <property type="entry name" value="aa-tRNA-synth_I_codon-bd_sub2"/>
</dbReference>
<comment type="catalytic activity">
    <reaction evidence="7">
        <text>tRNA(Glu) + L-glutamate + ATP = L-glutamyl-tRNA(Glu) + AMP + diphosphate</text>
        <dbReference type="Rhea" id="RHEA:23540"/>
        <dbReference type="Rhea" id="RHEA-COMP:9663"/>
        <dbReference type="Rhea" id="RHEA-COMP:9680"/>
        <dbReference type="ChEBI" id="CHEBI:29985"/>
        <dbReference type="ChEBI" id="CHEBI:30616"/>
        <dbReference type="ChEBI" id="CHEBI:33019"/>
        <dbReference type="ChEBI" id="CHEBI:78442"/>
        <dbReference type="ChEBI" id="CHEBI:78520"/>
        <dbReference type="ChEBI" id="CHEBI:456215"/>
        <dbReference type="EC" id="6.1.1.17"/>
    </reaction>
</comment>
<dbReference type="CDD" id="cd00808">
    <property type="entry name" value="GluRS_core"/>
    <property type="match status" value="1"/>
</dbReference>
<dbReference type="GO" id="GO:0000049">
    <property type="term" value="F:tRNA binding"/>
    <property type="evidence" value="ECO:0007669"/>
    <property type="project" value="InterPro"/>
</dbReference>
<evidence type="ECO:0000313" key="10">
    <source>
        <dbReference type="EMBL" id="OGE73868.1"/>
    </source>
</evidence>
<dbReference type="InterPro" id="IPR008925">
    <property type="entry name" value="aa_tRNA-synth_I_cd-bd_sf"/>
</dbReference>
<keyword evidence="4 7" id="KW-0067">ATP-binding</keyword>
<dbReference type="InterPro" id="IPR045462">
    <property type="entry name" value="aa-tRNA-synth_I_cd-bd"/>
</dbReference>
<dbReference type="FunFam" id="3.40.50.620:FF:000045">
    <property type="entry name" value="Glutamate--tRNA ligase, mitochondrial"/>
    <property type="match status" value="1"/>
</dbReference>
<dbReference type="Proteomes" id="UP000177610">
    <property type="component" value="Unassembled WGS sequence"/>
</dbReference>
<dbReference type="InterPro" id="IPR001412">
    <property type="entry name" value="aa-tRNA-synth_I_CS"/>
</dbReference>
<dbReference type="NCBIfam" id="TIGR00464">
    <property type="entry name" value="gltX_bact"/>
    <property type="match status" value="1"/>
</dbReference>
<comment type="caution">
    <text evidence="7">Lacks conserved residue(s) required for the propagation of feature annotation.</text>
</comment>
<dbReference type="Gene3D" id="1.10.10.350">
    <property type="match status" value="1"/>
</dbReference>
<dbReference type="InterPro" id="IPR020058">
    <property type="entry name" value="Glu/Gln-tRNA-synth_Ib_cat-dom"/>
</dbReference>
<keyword evidence="5 7" id="KW-0648">Protein biosynthesis</keyword>
<dbReference type="PROSITE" id="PS00178">
    <property type="entry name" value="AA_TRNA_LIGASE_I"/>
    <property type="match status" value="1"/>
</dbReference>
<dbReference type="EC" id="6.1.1.17" evidence="7"/>
<dbReference type="PANTHER" id="PTHR43311:SF2">
    <property type="entry name" value="GLUTAMATE--TRNA LIGASE, MITOCHONDRIAL-RELATED"/>
    <property type="match status" value="1"/>
</dbReference>
<dbReference type="GO" id="GO:0008270">
    <property type="term" value="F:zinc ion binding"/>
    <property type="evidence" value="ECO:0007669"/>
    <property type="project" value="InterPro"/>
</dbReference>
<dbReference type="GO" id="GO:0005737">
    <property type="term" value="C:cytoplasm"/>
    <property type="evidence" value="ECO:0007669"/>
    <property type="project" value="UniProtKB-SubCell"/>
</dbReference>
<evidence type="ECO:0000256" key="4">
    <source>
        <dbReference type="ARBA" id="ARBA00022840"/>
    </source>
</evidence>
<dbReference type="Gene3D" id="3.40.50.620">
    <property type="entry name" value="HUPs"/>
    <property type="match status" value="1"/>
</dbReference>
<dbReference type="InterPro" id="IPR004527">
    <property type="entry name" value="Glu-tRNA-ligase_bac/mito"/>
</dbReference>
<dbReference type="PANTHER" id="PTHR43311">
    <property type="entry name" value="GLUTAMATE--TRNA LIGASE"/>
    <property type="match status" value="1"/>
</dbReference>
<feature type="short sequence motif" description="'KMSKS' region" evidence="7">
    <location>
        <begin position="257"/>
        <end position="261"/>
    </location>
</feature>
<evidence type="ECO:0000256" key="6">
    <source>
        <dbReference type="ARBA" id="ARBA00023146"/>
    </source>
</evidence>
<dbReference type="HAMAP" id="MF_00022">
    <property type="entry name" value="Glu_tRNA_synth_type1"/>
    <property type="match status" value="1"/>
</dbReference>
<comment type="caution">
    <text evidence="10">The sequence shown here is derived from an EMBL/GenBank/DDBJ whole genome shotgun (WGS) entry which is preliminary data.</text>
</comment>
<evidence type="ECO:0000259" key="8">
    <source>
        <dbReference type="Pfam" id="PF00749"/>
    </source>
</evidence>
<gene>
    <name evidence="7" type="primary">gltX</name>
    <name evidence="10" type="ORF">A2717_04520</name>
</gene>
<comment type="subunit">
    <text evidence="7">Monomer.</text>
</comment>
<keyword evidence="6 7" id="KW-0030">Aminoacyl-tRNA synthetase</keyword>
<dbReference type="InterPro" id="IPR033910">
    <property type="entry name" value="GluRS_core"/>
</dbReference>
<name>A0A1F5N8E9_9BACT</name>
<evidence type="ECO:0000256" key="3">
    <source>
        <dbReference type="ARBA" id="ARBA00022741"/>
    </source>
</evidence>
<dbReference type="SUPFAM" id="SSF48163">
    <property type="entry name" value="An anticodon-binding domain of class I aminoacyl-tRNA synthetases"/>
    <property type="match status" value="1"/>
</dbReference>
<organism evidence="10 11">
    <name type="scientific">Candidatus Doudnabacteria bacterium RIFCSPHIGHO2_01_FULL_41_86</name>
    <dbReference type="NCBI Taxonomy" id="1817821"/>
    <lineage>
        <taxon>Bacteria</taxon>
        <taxon>Candidatus Doudnaibacteriota</taxon>
    </lineage>
</organism>
<comment type="function">
    <text evidence="7">Catalyzes the attachment of glutamate to tRNA(Glu) in a two-step reaction: glutamate is first activated by ATP to form Glu-AMP and then transferred to the acceptor end of tRNA(Glu).</text>
</comment>
<dbReference type="AlphaFoldDB" id="A0A1F5N8E9"/>
<reference evidence="10 11" key="1">
    <citation type="journal article" date="2016" name="Nat. Commun.">
        <title>Thousands of microbial genomes shed light on interconnected biogeochemical processes in an aquifer system.</title>
        <authorList>
            <person name="Anantharaman K."/>
            <person name="Brown C.T."/>
            <person name="Hug L.A."/>
            <person name="Sharon I."/>
            <person name="Castelle C.J."/>
            <person name="Probst A.J."/>
            <person name="Thomas B.C."/>
            <person name="Singh A."/>
            <person name="Wilkins M.J."/>
            <person name="Karaoz U."/>
            <person name="Brodie E.L."/>
            <person name="Williams K.H."/>
            <person name="Hubbard S.S."/>
            <person name="Banfield J.F."/>
        </authorList>
    </citation>
    <scope>NUCLEOTIDE SEQUENCE [LARGE SCALE GENOMIC DNA]</scope>
</reference>
<dbReference type="InterPro" id="IPR049940">
    <property type="entry name" value="GluQ/Sye"/>
</dbReference>
<evidence type="ECO:0000256" key="1">
    <source>
        <dbReference type="ARBA" id="ARBA00007894"/>
    </source>
</evidence>
<keyword evidence="3 7" id="KW-0547">Nucleotide-binding</keyword>
<evidence type="ECO:0000256" key="2">
    <source>
        <dbReference type="ARBA" id="ARBA00022598"/>
    </source>
</evidence>
<feature type="binding site" evidence="7">
    <location>
        <position position="260"/>
    </location>
    <ligand>
        <name>ATP</name>
        <dbReference type="ChEBI" id="CHEBI:30616"/>
    </ligand>
</feature>
<evidence type="ECO:0000256" key="7">
    <source>
        <dbReference type="HAMAP-Rule" id="MF_00022"/>
    </source>
</evidence>
<comment type="subcellular location">
    <subcellularLocation>
        <location evidence="7">Cytoplasm</location>
    </subcellularLocation>
</comment>
<comment type="similarity">
    <text evidence="1 7">Belongs to the class-I aminoacyl-tRNA synthetase family. Glutamate--tRNA ligase type 1 subfamily.</text>
</comment>
<dbReference type="EMBL" id="MFEH01000004">
    <property type="protein sequence ID" value="OGE73868.1"/>
    <property type="molecule type" value="Genomic_DNA"/>
</dbReference>
<evidence type="ECO:0000256" key="5">
    <source>
        <dbReference type="ARBA" id="ARBA00022917"/>
    </source>
</evidence>
<dbReference type="InterPro" id="IPR000924">
    <property type="entry name" value="Glu/Gln-tRNA-synth"/>
</dbReference>
<dbReference type="Pfam" id="PF19269">
    <property type="entry name" value="Anticodon_2"/>
    <property type="match status" value="1"/>
</dbReference>
<protein>
    <recommendedName>
        <fullName evidence="7">Glutamate--tRNA ligase</fullName>
        <ecNumber evidence="7">6.1.1.17</ecNumber>
    </recommendedName>
    <alternativeName>
        <fullName evidence="7">Glutamyl-tRNA synthetase</fullName>
        <shortName evidence="7">GluRS</shortName>
    </alternativeName>
</protein>
<dbReference type="InterPro" id="IPR014729">
    <property type="entry name" value="Rossmann-like_a/b/a_fold"/>
</dbReference>
<feature type="domain" description="Aminoacyl-tRNA synthetase class I anticodon-binding" evidence="9">
    <location>
        <begin position="347"/>
        <end position="481"/>
    </location>
</feature>